<dbReference type="Proteomes" id="UP000245431">
    <property type="component" value="Chromosome PVE_r1"/>
</dbReference>
<keyword evidence="3" id="KW-0812">Transmembrane</keyword>
<dbReference type="PANTHER" id="PTHR30023">
    <property type="entry name" value="D-ALANYL-D-ALANINE CARBOXYPEPTIDASE"/>
    <property type="match status" value="1"/>
</dbReference>
<dbReference type="Gene3D" id="3.40.710.10">
    <property type="entry name" value="DD-peptidase/beta-lactamase superfamily"/>
    <property type="match status" value="1"/>
</dbReference>
<dbReference type="PRINTS" id="PR00922">
    <property type="entry name" value="DADACBPTASE3"/>
</dbReference>
<dbReference type="EMBL" id="LT599583">
    <property type="protein sequence ID" value="SBW82343.1"/>
    <property type="molecule type" value="Genomic_DNA"/>
</dbReference>
<evidence type="ECO:0000313" key="5">
    <source>
        <dbReference type="Proteomes" id="UP000245431"/>
    </source>
</evidence>
<dbReference type="SUPFAM" id="SSF56601">
    <property type="entry name" value="beta-lactamase/transpeptidase-like"/>
    <property type="match status" value="1"/>
</dbReference>
<dbReference type="PANTHER" id="PTHR30023:SF0">
    <property type="entry name" value="PENICILLIN-SENSITIVE CARBOXYPEPTIDASE A"/>
    <property type="match status" value="1"/>
</dbReference>
<evidence type="ECO:0000313" key="4">
    <source>
        <dbReference type="EMBL" id="SBW82343.1"/>
    </source>
</evidence>
<dbReference type="InterPro" id="IPR000667">
    <property type="entry name" value="Peptidase_S13"/>
</dbReference>
<keyword evidence="4" id="KW-0121">Carboxypeptidase</keyword>
<accession>A0A1D3K1Z7</accession>
<organism evidence="4 5">
    <name type="scientific">Pseudomonas veronii 1YdBTEX2</name>
    <dbReference type="NCBI Taxonomy" id="1295141"/>
    <lineage>
        <taxon>Bacteria</taxon>
        <taxon>Pseudomonadati</taxon>
        <taxon>Pseudomonadota</taxon>
        <taxon>Gammaproteobacteria</taxon>
        <taxon>Pseudomonadales</taxon>
        <taxon>Pseudomonadaceae</taxon>
        <taxon>Pseudomonas</taxon>
    </lineage>
</organism>
<sequence>MPGKKTPISSYRSATSGSSLGHNADTFMTTEGFSYIPLAFFTLLSSRVLFLMIKSLRPLLLAGVLLPLAFSATAAPINNTLPPNVAQALQKAKLQNTALSLVMLPLNGPGTPTVFNADVSVNPASTMKLVTTYAALEMLGPNHQWKTEFYTDGTLSGGVLRGNLYLKGGGDPKLNMEKLWLLMRDLRANGVQQVTGDLVLDRGFFIPPQLPEFNDDGNDENKPFLVKPDALLVNLKALRFVTRNDSGRVIVSVEPPIASIRIDNQVKASNAKQCTGDVRYNPVTAADGSITVTVSGQLGDGCSSQTYLSLLDHATYTAGAVRAIWQELGGTIQGRDIQAPVPKDAKVLARAFSPDLAEIIRDINKYSNNTMAQQLFLSLGAQFRNDADGDDAKAAQRVVRQWLAKKGITSPHLVMENGSGLSRAERVSAREMAAMLQAAWRSPYAAEYISSMPIAGTDGTMRKRLKTTAMRGEAHVKTGTLNTVRAIAGFSRDNNGNTWVVVAILNDPKPWGASSVLDQVLLDLYRQPKLAAAAPVL</sequence>
<dbReference type="GO" id="GO:0000270">
    <property type="term" value="P:peptidoglycan metabolic process"/>
    <property type="evidence" value="ECO:0007669"/>
    <property type="project" value="TreeGrafter"/>
</dbReference>
<keyword evidence="4" id="KW-0645">Protease</keyword>
<dbReference type="Gene3D" id="3.50.80.20">
    <property type="entry name" value="D-Ala-D-Ala carboxypeptidase C, peptidase S13"/>
    <property type="match status" value="1"/>
</dbReference>
<evidence type="ECO:0000256" key="2">
    <source>
        <dbReference type="ARBA" id="ARBA00022801"/>
    </source>
</evidence>
<dbReference type="GO" id="GO:0004185">
    <property type="term" value="F:serine-type carboxypeptidase activity"/>
    <property type="evidence" value="ECO:0007669"/>
    <property type="project" value="InterPro"/>
</dbReference>
<dbReference type="NCBIfam" id="TIGR00666">
    <property type="entry name" value="PBP4"/>
    <property type="match status" value="1"/>
</dbReference>
<dbReference type="GO" id="GO:0006508">
    <property type="term" value="P:proteolysis"/>
    <property type="evidence" value="ECO:0007669"/>
    <property type="project" value="InterPro"/>
</dbReference>
<proteinExistence type="inferred from homology"/>
<keyword evidence="3" id="KW-1133">Transmembrane helix</keyword>
<feature type="transmembrane region" description="Helical" evidence="3">
    <location>
        <begin position="59"/>
        <end position="77"/>
    </location>
</feature>
<feature type="transmembrane region" description="Helical" evidence="3">
    <location>
        <begin position="32"/>
        <end position="52"/>
    </location>
</feature>
<dbReference type="AlphaFoldDB" id="A0A1D3K1Z7"/>
<evidence type="ECO:0000256" key="1">
    <source>
        <dbReference type="ARBA" id="ARBA00006096"/>
    </source>
</evidence>
<gene>
    <name evidence="4" type="ORF">PVE_R1G4461</name>
</gene>
<dbReference type="InterPro" id="IPR012338">
    <property type="entry name" value="Beta-lactam/transpept-like"/>
</dbReference>
<evidence type="ECO:0000256" key="3">
    <source>
        <dbReference type="SAM" id="Phobius"/>
    </source>
</evidence>
<keyword evidence="3" id="KW-0472">Membrane</keyword>
<dbReference type="Pfam" id="PF02113">
    <property type="entry name" value="Peptidase_S13"/>
    <property type="match status" value="1"/>
</dbReference>
<keyword evidence="2" id="KW-0378">Hydrolase</keyword>
<reference evidence="5" key="1">
    <citation type="submission" date="2016-07" db="EMBL/GenBank/DDBJ databases">
        <authorList>
            <person name="Florea S."/>
            <person name="Webb J.S."/>
            <person name="Jaromczyk J."/>
            <person name="Schardl C.L."/>
        </authorList>
    </citation>
    <scope>NUCLEOTIDE SEQUENCE [LARGE SCALE GENOMIC DNA]</scope>
    <source>
        <strain evidence="5">1YdBTEX2</strain>
    </source>
</reference>
<name>A0A1D3K1Z7_PSEVE</name>
<comment type="similarity">
    <text evidence="1">Belongs to the peptidase S13 family.</text>
</comment>
<protein>
    <submittedName>
        <fullName evidence="4">D-alanyl-D-alanine carboxypeptidase</fullName>
    </submittedName>
</protein>